<evidence type="ECO:0000313" key="6">
    <source>
        <dbReference type="EMBL" id="SIO09405.1"/>
    </source>
</evidence>
<dbReference type="PANTHER" id="PTHR30579">
    <property type="entry name" value="TRANSCRIPTIONAL REGULATOR"/>
    <property type="match status" value="1"/>
</dbReference>
<dbReference type="GO" id="GO:0003700">
    <property type="term" value="F:DNA-binding transcription factor activity"/>
    <property type="evidence" value="ECO:0007669"/>
    <property type="project" value="InterPro"/>
</dbReference>
<evidence type="ECO:0000259" key="5">
    <source>
        <dbReference type="PROSITE" id="PS50931"/>
    </source>
</evidence>
<dbReference type="InterPro" id="IPR000847">
    <property type="entry name" value="LysR_HTH_N"/>
</dbReference>
<dbReference type="OrthoDB" id="5946420at2"/>
<keyword evidence="3" id="KW-0238">DNA-binding</keyword>
<protein>
    <submittedName>
        <fullName evidence="6">Transcriptional regulator, LysR family</fullName>
    </submittedName>
</protein>
<dbReference type="Gene3D" id="3.40.190.10">
    <property type="entry name" value="Periplasmic binding protein-like II"/>
    <property type="match status" value="2"/>
</dbReference>
<gene>
    <name evidence="6" type="ORF">SAMN05444165_0888</name>
</gene>
<dbReference type="InterPro" id="IPR050176">
    <property type="entry name" value="LTTR"/>
</dbReference>
<dbReference type="Pfam" id="PF03466">
    <property type="entry name" value="LysR_substrate"/>
    <property type="match status" value="1"/>
</dbReference>
<keyword evidence="4" id="KW-0804">Transcription</keyword>
<organism evidence="6 7">
    <name type="scientific">Paraburkholderia phenazinium</name>
    <dbReference type="NCBI Taxonomy" id="60549"/>
    <lineage>
        <taxon>Bacteria</taxon>
        <taxon>Pseudomonadati</taxon>
        <taxon>Pseudomonadota</taxon>
        <taxon>Betaproteobacteria</taxon>
        <taxon>Burkholderiales</taxon>
        <taxon>Burkholderiaceae</taxon>
        <taxon>Paraburkholderia</taxon>
    </lineage>
</organism>
<evidence type="ECO:0000256" key="2">
    <source>
        <dbReference type="ARBA" id="ARBA00023015"/>
    </source>
</evidence>
<feature type="domain" description="HTH lysR-type" evidence="5">
    <location>
        <begin position="4"/>
        <end position="61"/>
    </location>
</feature>
<evidence type="ECO:0000256" key="1">
    <source>
        <dbReference type="ARBA" id="ARBA00009437"/>
    </source>
</evidence>
<dbReference type="EMBL" id="FSRU01000001">
    <property type="protein sequence ID" value="SIO09405.1"/>
    <property type="molecule type" value="Genomic_DNA"/>
</dbReference>
<dbReference type="RefSeq" id="WP_143788254.1">
    <property type="nucleotide sequence ID" value="NZ_FSRU01000001.1"/>
</dbReference>
<dbReference type="Pfam" id="PF00126">
    <property type="entry name" value="HTH_1"/>
    <property type="match status" value="1"/>
</dbReference>
<dbReference type="InterPro" id="IPR036388">
    <property type="entry name" value="WH-like_DNA-bd_sf"/>
</dbReference>
<dbReference type="SUPFAM" id="SSF53850">
    <property type="entry name" value="Periplasmic binding protein-like II"/>
    <property type="match status" value="1"/>
</dbReference>
<dbReference type="SUPFAM" id="SSF46785">
    <property type="entry name" value="Winged helix' DNA-binding domain"/>
    <property type="match status" value="1"/>
</dbReference>
<dbReference type="PRINTS" id="PR00039">
    <property type="entry name" value="HTHLYSR"/>
</dbReference>
<dbReference type="FunFam" id="1.10.10.10:FF:000001">
    <property type="entry name" value="LysR family transcriptional regulator"/>
    <property type="match status" value="1"/>
</dbReference>
<dbReference type="PANTHER" id="PTHR30579:SF7">
    <property type="entry name" value="HTH-TYPE TRANSCRIPTIONAL REGULATOR LRHA-RELATED"/>
    <property type="match status" value="1"/>
</dbReference>
<dbReference type="InterPro" id="IPR036390">
    <property type="entry name" value="WH_DNA-bd_sf"/>
</dbReference>
<dbReference type="AlphaFoldDB" id="A0A1N6GPP1"/>
<keyword evidence="2" id="KW-0805">Transcription regulation</keyword>
<keyword evidence="7" id="KW-1185">Reference proteome</keyword>
<dbReference type="GO" id="GO:0003677">
    <property type="term" value="F:DNA binding"/>
    <property type="evidence" value="ECO:0007669"/>
    <property type="project" value="UniProtKB-KW"/>
</dbReference>
<evidence type="ECO:0000256" key="3">
    <source>
        <dbReference type="ARBA" id="ARBA00023125"/>
    </source>
</evidence>
<sequence length="297" mass="31093">MPTLDVDSVSAFVLVADLGSFTKAAHALGTSQAVISVKVKRLEDRLGYRLLERTPRKVNLSQRGKTFLRPARNFIAAHQLAIAGLTSTPKRLVIGISDQVAGPGLPALLAQLSAYDPSLVMEVHIDASHTLMDAFDKSAIDAAIVRREDDRRDGELLVRERFGWFASSRWENGEGQALRLASLASSCAVRALATQALDAAGIPWTEVFIGGGMAAVGAAVSAGLAVAPLAYSVAPVGTIDVGARYGLPRLSESDVVLHAAVTDPLSQGAIRRLAASFRSGETGAAIALEPASSAMVA</sequence>
<dbReference type="InterPro" id="IPR005119">
    <property type="entry name" value="LysR_subst-bd"/>
</dbReference>
<evidence type="ECO:0000256" key="4">
    <source>
        <dbReference type="ARBA" id="ARBA00023163"/>
    </source>
</evidence>
<dbReference type="Gene3D" id="1.10.10.10">
    <property type="entry name" value="Winged helix-like DNA-binding domain superfamily/Winged helix DNA-binding domain"/>
    <property type="match status" value="1"/>
</dbReference>
<evidence type="ECO:0000313" key="7">
    <source>
        <dbReference type="Proteomes" id="UP000185151"/>
    </source>
</evidence>
<proteinExistence type="inferred from homology"/>
<accession>A0A1N6GPP1</accession>
<reference evidence="6 7" key="1">
    <citation type="submission" date="2016-11" db="EMBL/GenBank/DDBJ databases">
        <authorList>
            <person name="Jaros S."/>
            <person name="Januszkiewicz K."/>
            <person name="Wedrychowicz H."/>
        </authorList>
    </citation>
    <scope>NUCLEOTIDE SEQUENCE [LARGE SCALE GENOMIC DNA]</scope>
    <source>
        <strain evidence="6 7">GAS95</strain>
    </source>
</reference>
<name>A0A1N6GPP1_9BURK</name>
<dbReference type="Proteomes" id="UP000185151">
    <property type="component" value="Unassembled WGS sequence"/>
</dbReference>
<dbReference type="PROSITE" id="PS50931">
    <property type="entry name" value="HTH_LYSR"/>
    <property type="match status" value="1"/>
</dbReference>
<comment type="similarity">
    <text evidence="1">Belongs to the LysR transcriptional regulatory family.</text>
</comment>